<organism evidence="2 3">
    <name type="scientific">Myxococcus stipitatus (strain DSM 14675 / JCM 12634 / Mx s8)</name>
    <dbReference type="NCBI Taxonomy" id="1278073"/>
    <lineage>
        <taxon>Bacteria</taxon>
        <taxon>Pseudomonadati</taxon>
        <taxon>Myxococcota</taxon>
        <taxon>Myxococcia</taxon>
        <taxon>Myxococcales</taxon>
        <taxon>Cystobacterineae</taxon>
        <taxon>Myxococcaceae</taxon>
        <taxon>Myxococcus</taxon>
    </lineage>
</organism>
<proteinExistence type="predicted"/>
<protein>
    <submittedName>
        <fullName evidence="2">Lipoprotein MlpA</fullName>
    </submittedName>
</protein>
<dbReference type="Proteomes" id="UP000011131">
    <property type="component" value="Chromosome"/>
</dbReference>
<keyword evidence="2" id="KW-0449">Lipoprotein</keyword>
<keyword evidence="3" id="KW-1185">Reference proteome</keyword>
<dbReference type="HOGENOM" id="CLU_102529_0_0_7"/>
<gene>
    <name evidence="2" type="ordered locus">MYSTI_01471</name>
</gene>
<dbReference type="OrthoDB" id="5503327at2"/>
<reference evidence="2 3" key="1">
    <citation type="journal article" date="2013" name="Genome Announc.">
        <title>Complete genome sequence of Myxococcus stipitatus strain DSM 14675, a fruiting myxobacterium.</title>
        <authorList>
            <person name="Huntley S."/>
            <person name="Kneip S."/>
            <person name="Treuner-Lange A."/>
            <person name="Sogaard-Andersen L."/>
        </authorList>
    </citation>
    <scope>NUCLEOTIDE SEQUENCE [LARGE SCALE GENOMIC DNA]</scope>
    <source>
        <strain evidence="3">DSM 14675 / JCM 12634 / Mx s8</strain>
    </source>
</reference>
<evidence type="ECO:0000313" key="2">
    <source>
        <dbReference type="EMBL" id="AGC42819.1"/>
    </source>
</evidence>
<dbReference type="STRING" id="1278073.MYSTI_01471"/>
<evidence type="ECO:0000313" key="3">
    <source>
        <dbReference type="Proteomes" id="UP000011131"/>
    </source>
</evidence>
<dbReference type="KEGG" id="msd:MYSTI_01471"/>
<dbReference type="PATRIC" id="fig|1278073.3.peg.1536"/>
<name>L7U8L6_MYXSD</name>
<dbReference type="EMBL" id="CP004025">
    <property type="protein sequence ID" value="AGC42819.1"/>
    <property type="molecule type" value="Genomic_DNA"/>
</dbReference>
<feature type="signal peptide" evidence="1">
    <location>
        <begin position="1"/>
        <end position="20"/>
    </location>
</feature>
<keyword evidence="1" id="KW-0732">Signal</keyword>
<feature type="chain" id="PRO_5003984050" evidence="1">
    <location>
        <begin position="21"/>
        <end position="237"/>
    </location>
</feature>
<sequence>MTKNILKVTMVLVGAATALTGCNFDQPEAPCFVQDHVSWVARYDLVDTPKQADGSACTNVEGQKAPAAEAVGVFKFTDPDDLTKSLLTIRPAGLASRGALDPNSPTTQQTALGAFASEPTNDFCAAPTLSLASVNAQAASATVPATSISYQYKNMEVYAAAAVPGTQMRGELVYTRDGCISTYAVRALWPAVSCDPSSATACGPGTANLNPDFAAECVRTSATAGICAPSKPIPSLR</sequence>
<dbReference type="PROSITE" id="PS51257">
    <property type="entry name" value="PROKAR_LIPOPROTEIN"/>
    <property type="match status" value="1"/>
</dbReference>
<dbReference type="AlphaFoldDB" id="L7U8L6"/>
<dbReference type="RefSeq" id="WP_015347081.1">
    <property type="nucleotide sequence ID" value="NC_020126.1"/>
</dbReference>
<evidence type="ECO:0000256" key="1">
    <source>
        <dbReference type="SAM" id="SignalP"/>
    </source>
</evidence>
<accession>L7U8L6</accession>